<feature type="coiled-coil region" evidence="1">
    <location>
        <begin position="61"/>
        <end position="113"/>
    </location>
</feature>
<keyword evidence="8" id="KW-1185">Reference proteome</keyword>
<evidence type="ECO:0000313" key="4">
    <source>
        <dbReference type="EMBL" id="CEN49235.1"/>
    </source>
</evidence>
<sequence length="327" mass="36563">MANQTDNTPPIFVDPNSTEMPNKTESFYGDEGEEPKKSSGIVSKVIIGILVVLAGGLGYFSYNLNEEKKRNEAELNQQKEQIIKELSVLKTSYDKAVEDNKAVNQDLVDARDKITLYIDSLQKMKVSISSLVKYKNQVITLKKERERLLSINDSLRRSNALMKQQRDSISVALQNVSSYLDSLVQQNTKLKEVVESGEDLQISKLTTEGVKVRSSGKLVQTARARATDRIKICFTVVANKIAKSGGRTFYVQVISPDGVTLGKNSTESNEQTTVNYSLATKFIYDNRNIDVCDFLSAPKNDFDKGKYRVVVFDDKLSAVGETEFILK</sequence>
<reference evidence="7 8" key="1">
    <citation type="submission" date="2015-01" db="EMBL/GenBank/DDBJ databases">
        <authorList>
            <person name="MANFREDI Pablo"/>
        </authorList>
    </citation>
    <scope>NUCLEOTIDE SEQUENCE [LARGE SCALE GENOMIC DNA]</scope>
    <source>
        <strain evidence="4 8">CcD38</strain>
        <strain evidence="5 7">CcD93</strain>
    </source>
</reference>
<feature type="region of interest" description="Disordered" evidence="2">
    <location>
        <begin position="1"/>
        <end position="37"/>
    </location>
</feature>
<organism evidence="4 8">
    <name type="scientific">Capnocytophaga canis</name>
    <dbReference type="NCBI Taxonomy" id="1848903"/>
    <lineage>
        <taxon>Bacteria</taxon>
        <taxon>Pseudomonadati</taxon>
        <taxon>Bacteroidota</taxon>
        <taxon>Flavobacteriia</taxon>
        <taxon>Flavobacteriales</taxon>
        <taxon>Flavobacteriaceae</taxon>
        <taxon>Capnocytophaga</taxon>
    </lineage>
</organism>
<evidence type="ECO:0000256" key="3">
    <source>
        <dbReference type="SAM" id="Phobius"/>
    </source>
</evidence>
<proteinExistence type="predicted"/>
<evidence type="ECO:0000313" key="6">
    <source>
        <dbReference type="EMBL" id="RIY37390.1"/>
    </source>
</evidence>
<name>A0A0B7IBY6_9FLAO</name>
<dbReference type="EMBL" id="NSDI01000003">
    <property type="protein sequence ID" value="RIY37390.1"/>
    <property type="molecule type" value="Genomic_DNA"/>
</dbReference>
<evidence type="ECO:0000256" key="1">
    <source>
        <dbReference type="SAM" id="Coils"/>
    </source>
</evidence>
<dbReference type="EMBL" id="CDOL01000112">
    <property type="protein sequence ID" value="CEN52007.1"/>
    <property type="molecule type" value="Genomic_DNA"/>
</dbReference>
<feature type="transmembrane region" description="Helical" evidence="3">
    <location>
        <begin position="41"/>
        <end position="62"/>
    </location>
</feature>
<evidence type="ECO:0000256" key="2">
    <source>
        <dbReference type="SAM" id="MobiDB-lite"/>
    </source>
</evidence>
<reference evidence="6 9" key="2">
    <citation type="submission" date="2017-08" db="EMBL/GenBank/DDBJ databases">
        <title>Capnocytophaga canis 17-158 assembly.</title>
        <authorList>
            <person name="Gulvik C.A."/>
        </authorList>
    </citation>
    <scope>NUCLEOTIDE SEQUENCE [LARGE SCALE GENOMIC DNA]</scope>
    <source>
        <strain evidence="6 9">17-158</strain>
    </source>
</reference>
<dbReference type="Proteomes" id="UP000038200">
    <property type="component" value="Unassembled WGS sequence"/>
</dbReference>
<feature type="compositionally biased region" description="Polar residues" evidence="2">
    <location>
        <begin position="15"/>
        <end position="25"/>
    </location>
</feature>
<dbReference type="Proteomes" id="UP000265497">
    <property type="component" value="Unassembled WGS sequence"/>
</dbReference>
<evidence type="ECO:0000313" key="5">
    <source>
        <dbReference type="EMBL" id="CEN52007.1"/>
    </source>
</evidence>
<keyword evidence="3" id="KW-1133">Transmembrane helix</keyword>
<dbReference type="OrthoDB" id="1115172at2"/>
<evidence type="ECO:0008006" key="10">
    <source>
        <dbReference type="Google" id="ProtNLM"/>
    </source>
</evidence>
<keyword evidence="1" id="KW-0175">Coiled coil</keyword>
<protein>
    <recommendedName>
        <fullName evidence="10">Chromosome segregation protein SMC</fullName>
    </recommendedName>
</protein>
<dbReference type="AlphaFoldDB" id="A0A0B7IBY6"/>
<gene>
    <name evidence="4" type="ORF">CCAND38_80026</name>
    <name evidence="5" type="ORF">CCAND93_20085</name>
    <name evidence="6" type="ORF">CKY20_04735</name>
</gene>
<evidence type="ECO:0000313" key="7">
    <source>
        <dbReference type="Proteomes" id="UP000038200"/>
    </source>
</evidence>
<keyword evidence="3" id="KW-0472">Membrane</keyword>
<keyword evidence="3" id="KW-0812">Transmembrane</keyword>
<dbReference type="Proteomes" id="UP000045051">
    <property type="component" value="Unassembled WGS sequence"/>
</dbReference>
<dbReference type="STRING" id="1848903.CCAND38_80026"/>
<evidence type="ECO:0000313" key="8">
    <source>
        <dbReference type="Proteomes" id="UP000045051"/>
    </source>
</evidence>
<dbReference type="RefSeq" id="WP_042006618.1">
    <property type="nucleotide sequence ID" value="NZ_CDOH01000137.1"/>
</dbReference>
<evidence type="ECO:0000313" key="9">
    <source>
        <dbReference type="Proteomes" id="UP000265497"/>
    </source>
</evidence>
<dbReference type="EMBL" id="CDOI01000195">
    <property type="protein sequence ID" value="CEN49235.1"/>
    <property type="molecule type" value="Genomic_DNA"/>
</dbReference>
<accession>A0A0B7IBY6</accession>